<dbReference type="GO" id="GO:0009251">
    <property type="term" value="P:glucan catabolic process"/>
    <property type="evidence" value="ECO:0007669"/>
    <property type="project" value="TreeGrafter"/>
</dbReference>
<keyword evidence="3 4" id="KW-0326">Glycosidase</keyword>
<dbReference type="NCBIfam" id="TIGR04183">
    <property type="entry name" value="Por_Secre_tail"/>
    <property type="match status" value="1"/>
</dbReference>
<feature type="domain" description="Secretion system C-terminal sorting" evidence="8">
    <location>
        <begin position="507"/>
        <end position="576"/>
    </location>
</feature>
<dbReference type="Pfam" id="PF00150">
    <property type="entry name" value="Cellulase"/>
    <property type="match status" value="1"/>
</dbReference>
<accession>A0A2Z4GIG0</accession>
<dbReference type="PANTHER" id="PTHR31297:SF17">
    <property type="entry name" value="ENDOGLUCANASE"/>
    <property type="match status" value="1"/>
</dbReference>
<protein>
    <submittedName>
        <fullName evidence="9">Glycoside hydrolase</fullName>
    </submittedName>
</protein>
<dbReference type="InterPro" id="IPR018087">
    <property type="entry name" value="Glyco_hydro_5_CS"/>
</dbReference>
<dbReference type="InterPro" id="IPR003305">
    <property type="entry name" value="CenC_carb-bd"/>
</dbReference>
<evidence type="ECO:0000313" key="10">
    <source>
        <dbReference type="Proteomes" id="UP000249873"/>
    </source>
</evidence>
<dbReference type="SUPFAM" id="SSF49785">
    <property type="entry name" value="Galactose-binding domain-like"/>
    <property type="match status" value="1"/>
</dbReference>
<dbReference type="EMBL" id="CP029480">
    <property type="protein sequence ID" value="AWW00634.1"/>
    <property type="molecule type" value="Genomic_DNA"/>
</dbReference>
<dbReference type="Pfam" id="PF18962">
    <property type="entry name" value="Por_Secre_tail"/>
    <property type="match status" value="1"/>
</dbReference>
<dbReference type="RefSeq" id="WP_111374000.1">
    <property type="nucleotide sequence ID" value="NZ_CP029480.1"/>
</dbReference>
<proteinExistence type="inferred from homology"/>
<evidence type="ECO:0000256" key="3">
    <source>
        <dbReference type="ARBA" id="ARBA00023295"/>
    </source>
</evidence>
<keyword evidence="1 5" id="KW-0732">Signal</keyword>
<name>A0A2Z4GIG0_9BACT</name>
<feature type="chain" id="PRO_5016258678" evidence="5">
    <location>
        <begin position="19"/>
        <end position="577"/>
    </location>
</feature>
<organism evidence="9 10">
    <name type="scientific">Arcticibacterium luteifluviistationis</name>
    <dbReference type="NCBI Taxonomy" id="1784714"/>
    <lineage>
        <taxon>Bacteria</taxon>
        <taxon>Pseudomonadati</taxon>
        <taxon>Bacteroidota</taxon>
        <taxon>Cytophagia</taxon>
        <taxon>Cytophagales</taxon>
        <taxon>Leadbetterellaceae</taxon>
        <taxon>Arcticibacterium</taxon>
    </lineage>
</organism>
<reference evidence="9 10" key="1">
    <citation type="submission" date="2018-05" db="EMBL/GenBank/DDBJ databases">
        <title>Complete genome sequence of Arcticibacterium luteifluviistationis SM1504T, a cytophagaceae bacterium isolated from Arctic surface seawater.</title>
        <authorList>
            <person name="Li Y."/>
            <person name="Qin Q.-L."/>
        </authorList>
    </citation>
    <scope>NUCLEOTIDE SEQUENCE [LARGE SCALE GENOMIC DNA]</scope>
    <source>
        <strain evidence="9 10">SM1504</strain>
    </source>
</reference>
<dbReference type="GO" id="GO:0005576">
    <property type="term" value="C:extracellular region"/>
    <property type="evidence" value="ECO:0007669"/>
    <property type="project" value="TreeGrafter"/>
</dbReference>
<dbReference type="GO" id="GO:0009986">
    <property type="term" value="C:cell surface"/>
    <property type="evidence" value="ECO:0007669"/>
    <property type="project" value="TreeGrafter"/>
</dbReference>
<gene>
    <name evidence="9" type="ORF">DJ013_21585</name>
</gene>
<dbReference type="Pfam" id="PF02018">
    <property type="entry name" value="CBM_4_9"/>
    <property type="match status" value="1"/>
</dbReference>
<evidence type="ECO:0000313" key="9">
    <source>
        <dbReference type="EMBL" id="AWW00634.1"/>
    </source>
</evidence>
<feature type="domain" description="Glycoside hydrolase family 5" evidence="6">
    <location>
        <begin position="42"/>
        <end position="309"/>
    </location>
</feature>
<dbReference type="PANTHER" id="PTHR31297">
    <property type="entry name" value="GLUCAN ENDO-1,6-BETA-GLUCOSIDASE B"/>
    <property type="match status" value="1"/>
</dbReference>
<evidence type="ECO:0000256" key="2">
    <source>
        <dbReference type="ARBA" id="ARBA00022801"/>
    </source>
</evidence>
<dbReference type="SUPFAM" id="SSF51445">
    <property type="entry name" value="(Trans)glycosidases"/>
    <property type="match status" value="1"/>
</dbReference>
<dbReference type="KEGG" id="als:DJ013_21585"/>
<dbReference type="Proteomes" id="UP000249873">
    <property type="component" value="Chromosome"/>
</dbReference>
<dbReference type="InterPro" id="IPR050386">
    <property type="entry name" value="Glycosyl_hydrolase_5"/>
</dbReference>
<evidence type="ECO:0000256" key="5">
    <source>
        <dbReference type="SAM" id="SignalP"/>
    </source>
</evidence>
<evidence type="ECO:0000256" key="1">
    <source>
        <dbReference type="ARBA" id="ARBA00022729"/>
    </source>
</evidence>
<feature type="signal peptide" evidence="5">
    <location>
        <begin position="1"/>
        <end position="18"/>
    </location>
</feature>
<comment type="similarity">
    <text evidence="4">Belongs to the glycosyl hydrolase 5 (cellulase A) family.</text>
</comment>
<dbReference type="AlphaFoldDB" id="A0A2Z4GIG0"/>
<keyword evidence="2 4" id="KW-0378">Hydrolase</keyword>
<feature type="domain" description="CBM-cenC" evidence="7">
    <location>
        <begin position="344"/>
        <end position="469"/>
    </location>
</feature>
<dbReference type="InterPro" id="IPR001547">
    <property type="entry name" value="Glyco_hydro_5"/>
</dbReference>
<dbReference type="InterPro" id="IPR008979">
    <property type="entry name" value="Galactose-bd-like_sf"/>
</dbReference>
<dbReference type="Gene3D" id="2.60.120.260">
    <property type="entry name" value="Galactose-binding domain-like"/>
    <property type="match status" value="1"/>
</dbReference>
<dbReference type="Gene3D" id="3.20.20.80">
    <property type="entry name" value="Glycosidases"/>
    <property type="match status" value="1"/>
</dbReference>
<dbReference type="GO" id="GO:0008422">
    <property type="term" value="F:beta-glucosidase activity"/>
    <property type="evidence" value="ECO:0007669"/>
    <property type="project" value="TreeGrafter"/>
</dbReference>
<dbReference type="InterPro" id="IPR026444">
    <property type="entry name" value="Secre_tail"/>
</dbReference>
<evidence type="ECO:0000259" key="8">
    <source>
        <dbReference type="Pfam" id="PF18962"/>
    </source>
</evidence>
<keyword evidence="10" id="KW-1185">Reference proteome</keyword>
<evidence type="ECO:0000259" key="7">
    <source>
        <dbReference type="Pfam" id="PF02018"/>
    </source>
</evidence>
<dbReference type="InterPro" id="IPR017853">
    <property type="entry name" value="GH"/>
</dbReference>
<sequence>MKTVYSILFLVMASYNLAAQNIFSLNEKLGRGVNMGNMLEAPSEEEWGNPFRDDYFERIAELGFNHVRIPVNWDLEARAQQSAPYEINETFINRVKYVVDKAQESGLMAIINMHHHEDVFADPVAAKPEFLSQWTQISEAFKDYDGTLLFEVLNEPHGNLSPEMWNEYFADALAVIRKDNPTRAVVMGIANYGGLSAVPKIILPEGDDNIILSIHYYEPFQFTHQGAGWVENSSPWLGTKWGNTDLEQEAVKRQFKFADYFAKQNNVPINIGEFGAYSMADIDSRELWTTFLARWFEEQGYSWAYWEFSAGFGFFDPNTNQYNQRLVDALLKNPMPEATVTQTKVIYESDFATGSSAWNLQVSGTAEATFVLENDKAQVDVTKVDAEAWRVQFVLNNIALEKGKRYLVSFKAAANQDVSISSYIGQSSAPWSSYSAYNGFNIATEEGEYLYSFAMNANDDPEARFVFDIGGCVGTTLLQDLKVEEVIGEDEEETVLATEPVDINIKVYPNPSSSYIKIEIPEKLESYKLYNLKGAIIQSDEKLDTYTIKLKEGINPGVYFLKLHTKENSWTKRVVIF</sequence>
<dbReference type="PROSITE" id="PS00659">
    <property type="entry name" value="GLYCOSYL_HYDROL_F5"/>
    <property type="match status" value="1"/>
</dbReference>
<evidence type="ECO:0000256" key="4">
    <source>
        <dbReference type="RuleBase" id="RU361153"/>
    </source>
</evidence>
<dbReference type="OrthoDB" id="9800955at2"/>
<evidence type="ECO:0000259" key="6">
    <source>
        <dbReference type="Pfam" id="PF00150"/>
    </source>
</evidence>